<comment type="caution">
    <text evidence="2">The sequence shown here is derived from an EMBL/GenBank/DDBJ whole genome shotgun (WGS) entry which is preliminary data.</text>
</comment>
<dbReference type="AlphaFoldDB" id="A0A3A9ZPD5"/>
<evidence type="ECO:0000256" key="1">
    <source>
        <dbReference type="SAM" id="MobiDB-lite"/>
    </source>
</evidence>
<dbReference type="Pfam" id="PF10025">
    <property type="entry name" value="DUF2267"/>
    <property type="match status" value="1"/>
</dbReference>
<keyword evidence="3" id="KW-1185">Reference proteome</keyword>
<dbReference type="EMBL" id="RBAN01000009">
    <property type="protein sequence ID" value="RKN50069.1"/>
    <property type="molecule type" value="Genomic_DNA"/>
</dbReference>
<dbReference type="Gene3D" id="1.10.490.110">
    <property type="entry name" value="Uncharacterized conserved protein DUF2267"/>
    <property type="match status" value="1"/>
</dbReference>
<evidence type="ECO:0000313" key="3">
    <source>
        <dbReference type="Proteomes" id="UP000279968"/>
    </source>
</evidence>
<dbReference type="InterPro" id="IPR018727">
    <property type="entry name" value="DUF2267"/>
</dbReference>
<protein>
    <submittedName>
        <fullName evidence="2">DUF2267 domain-containing protein</fullName>
    </submittedName>
</protein>
<dbReference type="InterPro" id="IPR038282">
    <property type="entry name" value="DUF2267_sf"/>
</dbReference>
<accession>A0A3A9ZPD5</accession>
<feature type="region of interest" description="Disordered" evidence="1">
    <location>
        <begin position="39"/>
        <end position="69"/>
    </location>
</feature>
<dbReference type="OrthoDB" id="952780at2"/>
<gene>
    <name evidence="2" type="ORF">D7193_31155</name>
</gene>
<dbReference type="RefSeq" id="WP_120783246.1">
    <property type="nucleotide sequence ID" value="NZ_JBHLUP010000008.1"/>
</dbReference>
<name>A0A3A9ZPD5_9ACTN</name>
<organism evidence="2 3">
    <name type="scientific">Micromonospora costi</name>
    <dbReference type="NCBI Taxonomy" id="1530042"/>
    <lineage>
        <taxon>Bacteria</taxon>
        <taxon>Bacillati</taxon>
        <taxon>Actinomycetota</taxon>
        <taxon>Actinomycetes</taxon>
        <taxon>Micromonosporales</taxon>
        <taxon>Micromonosporaceae</taxon>
        <taxon>Micromonospora</taxon>
    </lineage>
</organism>
<proteinExistence type="predicted"/>
<reference evidence="2 3" key="1">
    <citation type="journal article" date="2015" name="Int. J. Syst. Evol. Microbiol.">
        <title>Micromonospora costi sp. nov., isolated from a leaf of Costus speciosus.</title>
        <authorList>
            <person name="Thawai C."/>
        </authorList>
    </citation>
    <scope>NUCLEOTIDE SEQUENCE [LARGE SCALE GENOMIC DNA]</scope>
    <source>
        <strain evidence="2 3">CS1-12</strain>
    </source>
</reference>
<evidence type="ECO:0000313" key="2">
    <source>
        <dbReference type="EMBL" id="RKN50069.1"/>
    </source>
</evidence>
<sequence length="132" mass="13704">MRFPRFIDAVSRRSGLAPEQAATVARAVLQTMAERVTGDPADDLAGRLPDEVDDYLGGPAATPGGSAVGPAEFLRRVGERAGVDEATARVGTGAVFATLREAVTVAEFREMVARLPRGGGGIEPVPPSPYDG</sequence>
<dbReference type="Proteomes" id="UP000279968">
    <property type="component" value="Unassembled WGS sequence"/>
</dbReference>